<evidence type="ECO:0000313" key="3">
    <source>
        <dbReference type="Proteomes" id="UP000324298"/>
    </source>
</evidence>
<dbReference type="AlphaFoldDB" id="A0A5A9XNS6"/>
<dbReference type="PANTHER" id="PTHR21180">
    <property type="entry name" value="ENDONUCLEASE/EXONUCLEASE/PHOSPHATASE FAMILY DOMAIN-CONTAINING PROTEIN 1"/>
    <property type="match status" value="1"/>
</dbReference>
<dbReference type="EMBL" id="SRSD01000002">
    <property type="protein sequence ID" value="KAA0894205.1"/>
    <property type="molecule type" value="Genomic_DNA"/>
</dbReference>
<organism evidence="2 3">
    <name type="scientific">Oryzomonas rubra</name>
    <dbReference type="NCBI Taxonomy" id="2509454"/>
    <lineage>
        <taxon>Bacteria</taxon>
        <taxon>Pseudomonadati</taxon>
        <taxon>Thermodesulfobacteriota</taxon>
        <taxon>Desulfuromonadia</taxon>
        <taxon>Geobacterales</taxon>
        <taxon>Geobacteraceae</taxon>
        <taxon>Oryzomonas</taxon>
    </lineage>
</organism>
<dbReference type="Pfam" id="PF12836">
    <property type="entry name" value="HHH_3"/>
    <property type="match status" value="1"/>
</dbReference>
<name>A0A5A9XNS6_9BACT</name>
<reference evidence="2 3" key="1">
    <citation type="submission" date="2019-04" db="EMBL/GenBank/DDBJ databases">
        <title>Geobacter ruber sp. nov., ferric-reducing bacteria isolated from paddy soil.</title>
        <authorList>
            <person name="Xu Z."/>
            <person name="Masuda Y."/>
            <person name="Itoh H."/>
            <person name="Senoo K."/>
        </authorList>
    </citation>
    <scope>NUCLEOTIDE SEQUENCE [LARGE SCALE GENOMIC DNA]</scope>
    <source>
        <strain evidence="2 3">Red88</strain>
    </source>
</reference>
<dbReference type="Gene3D" id="1.10.150.320">
    <property type="entry name" value="Photosystem II 12 kDa extrinsic protein"/>
    <property type="match status" value="1"/>
</dbReference>
<accession>A0A5A9XNS6</accession>
<gene>
    <name evidence="2" type="ORF">ET418_04415</name>
</gene>
<dbReference type="GO" id="GO:0015628">
    <property type="term" value="P:protein secretion by the type II secretion system"/>
    <property type="evidence" value="ECO:0007669"/>
    <property type="project" value="TreeGrafter"/>
</dbReference>
<comment type="caution">
    <text evidence="2">The sequence shown here is derived from an EMBL/GenBank/DDBJ whole genome shotgun (WGS) entry which is preliminary data.</text>
</comment>
<dbReference type="Proteomes" id="UP000324298">
    <property type="component" value="Unassembled WGS sequence"/>
</dbReference>
<feature type="region of interest" description="Disordered" evidence="1">
    <location>
        <begin position="121"/>
        <end position="152"/>
    </location>
</feature>
<feature type="compositionally biased region" description="Low complexity" evidence="1">
    <location>
        <begin position="121"/>
        <end position="144"/>
    </location>
</feature>
<proteinExistence type="predicted"/>
<dbReference type="InterPro" id="IPR051675">
    <property type="entry name" value="Endo/Exo/Phosphatase_dom_1"/>
</dbReference>
<protein>
    <submittedName>
        <fullName evidence="2">Helix-hairpin-helix domain-containing protein</fullName>
    </submittedName>
</protein>
<keyword evidence="3" id="KW-1185">Reference proteome</keyword>
<sequence>MHRFPFDRTVWRSPMEKCLTKGLLILASVTLAFALSLTGVNAAPKDPASVKAKADMKLPAGKKVDLNSASQAELEKLPTIGPATARKIIAGRPYTSAADLARAGVSAKSIEKLTPLVTAGAASAAPPKTATPKAATTAPKPAKTVQQPPADKNMVWVNPASKIFHRSGSPWYGTTKQGSYMSEADAIKAGYREAKKGSQK</sequence>
<evidence type="ECO:0000256" key="1">
    <source>
        <dbReference type="SAM" id="MobiDB-lite"/>
    </source>
</evidence>
<dbReference type="SUPFAM" id="SSF81585">
    <property type="entry name" value="PsbU/PolX domain-like"/>
    <property type="match status" value="1"/>
</dbReference>
<dbReference type="OrthoDB" id="5296317at2"/>
<dbReference type="PANTHER" id="PTHR21180:SF32">
    <property type="entry name" value="ENDONUCLEASE_EXONUCLEASE_PHOSPHATASE FAMILY DOMAIN-CONTAINING PROTEIN 1"/>
    <property type="match status" value="1"/>
</dbReference>
<evidence type="ECO:0000313" key="2">
    <source>
        <dbReference type="EMBL" id="KAA0894205.1"/>
    </source>
</evidence>
<dbReference type="GO" id="GO:0015627">
    <property type="term" value="C:type II protein secretion system complex"/>
    <property type="evidence" value="ECO:0007669"/>
    <property type="project" value="TreeGrafter"/>
</dbReference>